<evidence type="ECO:0000256" key="3">
    <source>
        <dbReference type="ARBA" id="ARBA00022491"/>
    </source>
</evidence>
<comment type="caution">
    <text evidence="8">The sequence shown here is derived from an EMBL/GenBank/DDBJ whole genome shotgun (WGS) entry which is preliminary data.</text>
</comment>
<evidence type="ECO:0000313" key="8">
    <source>
        <dbReference type="EMBL" id="MCY9696119.1"/>
    </source>
</evidence>
<dbReference type="InterPro" id="IPR007412">
    <property type="entry name" value="FlgM"/>
</dbReference>
<keyword evidence="6" id="KW-0804">Transcription</keyword>
<reference evidence="8 9" key="1">
    <citation type="submission" date="2022-05" db="EMBL/GenBank/DDBJ databases">
        <title>Genome Sequencing of Bee-Associated Microbes.</title>
        <authorList>
            <person name="Dunlap C."/>
        </authorList>
    </citation>
    <scope>NUCLEOTIDE SEQUENCE [LARGE SCALE GENOMIC DNA]</scope>
    <source>
        <strain evidence="8 9">NRRL B-14421</strain>
    </source>
</reference>
<sequence length="90" mass="10130">MKINDNQRIGAMNPYRKAGDAKAAYATEKKHRTKDQVEISSEAKELLDAQGSTRTEEQTRRIETLKASVASGTYFVDANRLAEKILPYLK</sequence>
<keyword evidence="4" id="KW-1005">Bacterial flagellum biogenesis</keyword>
<evidence type="ECO:0000313" key="9">
    <source>
        <dbReference type="Proteomes" id="UP001527099"/>
    </source>
</evidence>
<keyword evidence="5" id="KW-0805">Transcription regulation</keyword>
<keyword evidence="9" id="KW-1185">Reference proteome</keyword>
<dbReference type="SUPFAM" id="SSF101498">
    <property type="entry name" value="Anti-sigma factor FlgM"/>
    <property type="match status" value="1"/>
</dbReference>
<evidence type="ECO:0000259" key="7">
    <source>
        <dbReference type="Pfam" id="PF04316"/>
    </source>
</evidence>
<dbReference type="NCBIfam" id="TIGR03824">
    <property type="entry name" value="FlgM_jcvi"/>
    <property type="match status" value="1"/>
</dbReference>
<keyword evidence="8" id="KW-0966">Cell projection</keyword>
<evidence type="ECO:0000256" key="2">
    <source>
        <dbReference type="ARBA" id="ARBA00017823"/>
    </source>
</evidence>
<dbReference type="Proteomes" id="UP001527099">
    <property type="component" value="Unassembled WGS sequence"/>
</dbReference>
<gene>
    <name evidence="8" type="primary">flgM</name>
    <name evidence="8" type="ORF">M5X19_24890</name>
</gene>
<dbReference type="RefSeq" id="WP_268617276.1">
    <property type="nucleotide sequence ID" value="NZ_JAMDMX010000089.1"/>
</dbReference>
<dbReference type="InterPro" id="IPR035890">
    <property type="entry name" value="Anti-sigma-28_factor_FlgM_sf"/>
</dbReference>
<evidence type="ECO:0000256" key="5">
    <source>
        <dbReference type="ARBA" id="ARBA00023015"/>
    </source>
</evidence>
<comment type="similarity">
    <text evidence="1">Belongs to the FlgM family.</text>
</comment>
<keyword evidence="3" id="KW-0678">Repressor</keyword>
<organism evidence="8 9">
    <name type="scientific">Paenibacillus alginolyticus</name>
    <dbReference type="NCBI Taxonomy" id="59839"/>
    <lineage>
        <taxon>Bacteria</taxon>
        <taxon>Bacillati</taxon>
        <taxon>Bacillota</taxon>
        <taxon>Bacilli</taxon>
        <taxon>Bacillales</taxon>
        <taxon>Paenibacillaceae</taxon>
        <taxon>Paenibacillus</taxon>
    </lineage>
</organism>
<evidence type="ECO:0000256" key="6">
    <source>
        <dbReference type="ARBA" id="ARBA00023163"/>
    </source>
</evidence>
<evidence type="ECO:0000256" key="4">
    <source>
        <dbReference type="ARBA" id="ARBA00022795"/>
    </source>
</evidence>
<dbReference type="EMBL" id="JAMDMX010000089">
    <property type="protein sequence ID" value="MCY9696119.1"/>
    <property type="molecule type" value="Genomic_DNA"/>
</dbReference>
<keyword evidence="8" id="KW-0282">Flagellum</keyword>
<accession>A0ABT4GIT5</accession>
<evidence type="ECO:0000256" key="1">
    <source>
        <dbReference type="ARBA" id="ARBA00005322"/>
    </source>
</evidence>
<name>A0ABT4GIT5_9BACL</name>
<proteinExistence type="inferred from homology"/>
<dbReference type="Pfam" id="PF04316">
    <property type="entry name" value="FlgM"/>
    <property type="match status" value="1"/>
</dbReference>
<feature type="domain" description="Anti-sigma-28 factor FlgM C-terminal" evidence="7">
    <location>
        <begin position="35"/>
        <end position="86"/>
    </location>
</feature>
<dbReference type="InterPro" id="IPR031316">
    <property type="entry name" value="FlgM_C"/>
</dbReference>
<keyword evidence="8" id="KW-0969">Cilium</keyword>
<protein>
    <recommendedName>
        <fullName evidence="2">Negative regulator of flagellin synthesis</fullName>
    </recommendedName>
</protein>